<sequence>MKQKVLFMIINMNIGGTEKALLNLLEEFPENKFEVTILMLEKNGGFLSYIPEYVKIEVLDSYQEIKPFLNLPPQTIVKLLINKGRFLKLLNWLPRYLVLKLFNDPTILFKWLLKEKRKLPTEFDVAVAYAGPMDFISFFIGKKVNAKRKYQWIHFDVTKIGFNKFFAAKIYKQFTKIFTVSEEGKNKLSNLIPNSLGKIDVFHNVIHVDAITKMAEEDKGYQDDFKGTRILTVGRLSKEKGQDMAIKALGELIKEGYNLRWYCIGEGNARKDYEEQIKKLGLENEFILLGSKANPYPYMKDCDLYVQPSRHEGFCITLAEAKVFNKPIICTTFTGAKEQIIHNYTGLLVNNYYDLYNAIKNLMQNKTLMEKYEHNLKQEKKNKTYEIELRIF</sequence>
<dbReference type="PANTHER" id="PTHR12526">
    <property type="entry name" value="GLYCOSYLTRANSFERASE"/>
    <property type="match status" value="1"/>
</dbReference>
<proteinExistence type="predicted"/>
<dbReference type="InterPro" id="IPR001296">
    <property type="entry name" value="Glyco_trans_1"/>
</dbReference>
<protein>
    <submittedName>
        <fullName evidence="2">Glycosyltransferase involved in cell wall biosynthesis</fullName>
    </submittedName>
</protein>
<dbReference type="Proteomes" id="UP000255326">
    <property type="component" value="Unassembled WGS sequence"/>
</dbReference>
<dbReference type="OrthoDB" id="9813638at2"/>
<reference evidence="2 3" key="1">
    <citation type="submission" date="2018-07" db="EMBL/GenBank/DDBJ databases">
        <title>Genomic Encyclopedia of Type Strains, Phase IV (KMG-IV): sequencing the most valuable type-strain genomes for metagenomic binning, comparative biology and taxonomic classification.</title>
        <authorList>
            <person name="Goeker M."/>
        </authorList>
    </citation>
    <scope>NUCLEOTIDE SEQUENCE [LARGE SCALE GENOMIC DNA]</scope>
    <source>
        <strain evidence="2 3">DSM 25281</strain>
    </source>
</reference>
<dbReference type="EMBL" id="QQAY01000002">
    <property type="protein sequence ID" value="RDI45722.1"/>
    <property type="molecule type" value="Genomic_DNA"/>
</dbReference>
<evidence type="ECO:0000313" key="3">
    <source>
        <dbReference type="Proteomes" id="UP000255326"/>
    </source>
</evidence>
<dbReference type="Gene3D" id="3.40.50.2000">
    <property type="entry name" value="Glycogen Phosphorylase B"/>
    <property type="match status" value="2"/>
</dbReference>
<dbReference type="RefSeq" id="WP_114744540.1">
    <property type="nucleotide sequence ID" value="NZ_QQAY01000002.1"/>
</dbReference>
<accession>A0A370GPS3</accession>
<keyword evidence="3" id="KW-1185">Reference proteome</keyword>
<gene>
    <name evidence="2" type="ORF">DFR59_102355</name>
</gene>
<dbReference type="CDD" id="cd03811">
    <property type="entry name" value="GT4_GT28_WabH-like"/>
    <property type="match status" value="1"/>
</dbReference>
<evidence type="ECO:0000313" key="2">
    <source>
        <dbReference type="EMBL" id="RDI45722.1"/>
    </source>
</evidence>
<dbReference type="SUPFAM" id="SSF53756">
    <property type="entry name" value="UDP-Glycosyltransferase/glycogen phosphorylase"/>
    <property type="match status" value="1"/>
</dbReference>
<comment type="caution">
    <text evidence="2">The sequence shown here is derived from an EMBL/GenBank/DDBJ whole genome shotgun (WGS) entry which is preliminary data.</text>
</comment>
<dbReference type="AlphaFoldDB" id="A0A370GPS3"/>
<name>A0A370GPS3_9BACI</name>
<organism evidence="2 3">
    <name type="scientific">Falsibacillus pallidus</name>
    <dbReference type="NCBI Taxonomy" id="493781"/>
    <lineage>
        <taxon>Bacteria</taxon>
        <taxon>Bacillati</taxon>
        <taxon>Bacillota</taxon>
        <taxon>Bacilli</taxon>
        <taxon>Bacillales</taxon>
        <taxon>Bacillaceae</taxon>
        <taxon>Falsibacillus</taxon>
    </lineage>
</organism>
<feature type="domain" description="Glycosyl transferase family 1" evidence="1">
    <location>
        <begin position="226"/>
        <end position="377"/>
    </location>
</feature>
<evidence type="ECO:0000259" key="1">
    <source>
        <dbReference type="Pfam" id="PF00534"/>
    </source>
</evidence>
<dbReference type="GO" id="GO:0016757">
    <property type="term" value="F:glycosyltransferase activity"/>
    <property type="evidence" value="ECO:0007669"/>
    <property type="project" value="InterPro"/>
</dbReference>
<keyword evidence="2" id="KW-0808">Transferase</keyword>
<dbReference type="Pfam" id="PF00534">
    <property type="entry name" value="Glycos_transf_1"/>
    <property type="match status" value="1"/>
</dbReference>
<dbReference type="PANTHER" id="PTHR12526:SF630">
    <property type="entry name" value="GLYCOSYLTRANSFERASE"/>
    <property type="match status" value="1"/>
</dbReference>